<dbReference type="InterPro" id="IPR011990">
    <property type="entry name" value="TPR-like_helical_dom_sf"/>
</dbReference>
<dbReference type="GO" id="GO:0045087">
    <property type="term" value="P:innate immune response"/>
    <property type="evidence" value="ECO:0007669"/>
    <property type="project" value="UniProtKB-KW"/>
</dbReference>
<evidence type="ECO:0000256" key="5">
    <source>
        <dbReference type="ARBA" id="ARBA00038336"/>
    </source>
</evidence>
<keyword evidence="7" id="KW-1185">Reference proteome</keyword>
<sequence>NTNNTKNFLTSLEDKLEALQSHFTWELQLRRPNLSCELNILQDIGSDEGNVWLGHIYNLLGFIQYKLGSSKDALNLFNRAAETFQRQKNADEGPWLMVNFGNLAWLHHLLGEDEKSEDYLSKVDGLMRKYPAPPGLERHPEVLAEQAWTLMMFDKEKQQQAAELFQRAIQMQPDIVEWQSSYAILTAEFLIKCQSILEPEVFERLRSAKERDPGNLYVAALYLEAKAANGENVQDEARELAGRVLERPPSSYNGIRPLLRLYRNKISKDEAVEIAEKALEKHPDSRYFKRCAAICHMKRILNPDRREPKPSRSVINRAISLWEEMIAAYDYSTLRRQITLAQLYTEVDKEKANQIYKEQLLREDLDPEGKQKLYNLYAKHLYFIRNESRESTIYHMRAAEIQSLRELEKTLKRNTDPEMCQEIKEFLENLNIQASESGHKGESSSSLLLELSFYSEEEKL</sequence>
<evidence type="ECO:0000256" key="3">
    <source>
        <dbReference type="ARBA" id="ARBA00022803"/>
    </source>
</evidence>
<dbReference type="STRING" id="48699.ENSPLAP00000016706"/>
<dbReference type="PANTHER" id="PTHR10271">
    <property type="entry name" value="INTERFERON-INDUCED PROTEIN WITH TETRATRICOPEPTIDE REPEATS"/>
    <property type="match status" value="1"/>
</dbReference>
<dbReference type="GO" id="GO:0051607">
    <property type="term" value="P:defense response to virus"/>
    <property type="evidence" value="ECO:0007669"/>
    <property type="project" value="TreeGrafter"/>
</dbReference>
<accession>A0A3B3UVL1</accession>
<organism evidence="6 7">
    <name type="scientific">Poecilia latipinna</name>
    <name type="common">sailfin molly</name>
    <dbReference type="NCBI Taxonomy" id="48699"/>
    <lineage>
        <taxon>Eukaryota</taxon>
        <taxon>Metazoa</taxon>
        <taxon>Chordata</taxon>
        <taxon>Craniata</taxon>
        <taxon>Vertebrata</taxon>
        <taxon>Euteleostomi</taxon>
        <taxon>Actinopterygii</taxon>
        <taxon>Neopterygii</taxon>
        <taxon>Teleostei</taxon>
        <taxon>Neoteleostei</taxon>
        <taxon>Acanthomorphata</taxon>
        <taxon>Ovalentaria</taxon>
        <taxon>Atherinomorphae</taxon>
        <taxon>Cyprinodontiformes</taxon>
        <taxon>Poeciliidae</taxon>
        <taxon>Poeciliinae</taxon>
        <taxon>Poecilia</taxon>
    </lineage>
</organism>
<dbReference type="GO" id="GO:0005829">
    <property type="term" value="C:cytosol"/>
    <property type="evidence" value="ECO:0007669"/>
    <property type="project" value="TreeGrafter"/>
</dbReference>
<dbReference type="Ensembl" id="ENSPLAT00000031168.1">
    <property type="protein sequence ID" value="ENSPLAP00000016706.1"/>
    <property type="gene ID" value="ENSPLAG00000020979.1"/>
</dbReference>
<keyword evidence="3" id="KW-0802">TPR repeat</keyword>
<dbReference type="AlphaFoldDB" id="A0A3B3UVL1"/>
<protein>
    <submittedName>
        <fullName evidence="6">Uncharacterized protein</fullName>
    </submittedName>
</protein>
<evidence type="ECO:0000256" key="2">
    <source>
        <dbReference type="ARBA" id="ARBA00022737"/>
    </source>
</evidence>
<dbReference type="GeneTree" id="ENSGT00950000182946"/>
<keyword evidence="1" id="KW-0399">Innate immunity</keyword>
<dbReference type="Gene3D" id="1.25.40.10">
    <property type="entry name" value="Tetratricopeptide repeat domain"/>
    <property type="match status" value="3"/>
</dbReference>
<evidence type="ECO:0000313" key="7">
    <source>
        <dbReference type="Proteomes" id="UP000261500"/>
    </source>
</evidence>
<name>A0A3B3UVL1_9TELE</name>
<comment type="similarity">
    <text evidence="5">Belongs to the IFIT family.</text>
</comment>
<reference evidence="6" key="1">
    <citation type="submission" date="2025-08" db="UniProtKB">
        <authorList>
            <consortium name="Ensembl"/>
        </authorList>
    </citation>
    <scope>IDENTIFICATION</scope>
</reference>
<evidence type="ECO:0000313" key="6">
    <source>
        <dbReference type="Ensembl" id="ENSPLAP00000016706.1"/>
    </source>
</evidence>
<keyword evidence="2" id="KW-0677">Repeat</keyword>
<dbReference type="Proteomes" id="UP000261500">
    <property type="component" value="Unplaced"/>
</dbReference>
<keyword evidence="4" id="KW-0391">Immunity</keyword>
<reference evidence="6" key="2">
    <citation type="submission" date="2025-09" db="UniProtKB">
        <authorList>
            <consortium name="Ensembl"/>
        </authorList>
    </citation>
    <scope>IDENTIFICATION</scope>
</reference>
<proteinExistence type="inferred from homology"/>
<dbReference type="PANTHER" id="PTHR10271:SF14">
    <property type="entry name" value="INTERFERON-INDUCED PROTEIN WITH TETRATRICOPEPTIDE REPEATS-RELATED"/>
    <property type="match status" value="1"/>
</dbReference>
<evidence type="ECO:0000256" key="1">
    <source>
        <dbReference type="ARBA" id="ARBA00022588"/>
    </source>
</evidence>
<dbReference type="SUPFAM" id="SSF48452">
    <property type="entry name" value="TPR-like"/>
    <property type="match status" value="2"/>
</dbReference>
<evidence type="ECO:0000256" key="4">
    <source>
        <dbReference type="ARBA" id="ARBA00022859"/>
    </source>
</evidence>
<dbReference type="FunFam" id="1.25.40.10:FF:000036">
    <property type="entry name" value="interferon-induced protein with tetratricopeptide repeats 5"/>
    <property type="match status" value="1"/>
</dbReference>